<comment type="subcellular location">
    <subcellularLocation>
        <location evidence="1">Mitochondrion</location>
    </subcellularLocation>
</comment>
<evidence type="ECO:0000313" key="3">
    <source>
        <dbReference type="EMBL" id="CAI4046244.1"/>
    </source>
</evidence>
<dbReference type="InterPro" id="IPR050667">
    <property type="entry name" value="PPR-containing_protein"/>
</dbReference>
<evidence type="ECO:0000256" key="1">
    <source>
        <dbReference type="ARBA" id="ARBA00004173"/>
    </source>
</evidence>
<protein>
    <recommendedName>
        <fullName evidence="5">Pet309p</fullName>
    </recommendedName>
</protein>
<name>A0AA35J2B9_SACUV</name>
<dbReference type="AlphaFoldDB" id="A0AA35J2B9"/>
<dbReference type="Gene3D" id="1.25.40.10">
    <property type="entry name" value="Tetratricopeptide repeat domain"/>
    <property type="match status" value="2"/>
</dbReference>
<dbReference type="Proteomes" id="UP001162090">
    <property type="component" value="Chromosome 12"/>
</dbReference>
<organism evidence="3 4">
    <name type="scientific">Saccharomyces uvarum</name>
    <name type="common">Yeast</name>
    <name type="synonym">Saccharomyces bayanus var. uvarum</name>
    <dbReference type="NCBI Taxonomy" id="230603"/>
    <lineage>
        <taxon>Eukaryota</taxon>
        <taxon>Fungi</taxon>
        <taxon>Dikarya</taxon>
        <taxon>Ascomycota</taxon>
        <taxon>Saccharomycotina</taxon>
        <taxon>Saccharomycetes</taxon>
        <taxon>Saccharomycetales</taxon>
        <taxon>Saccharomycetaceae</taxon>
        <taxon>Saccharomyces</taxon>
    </lineage>
</organism>
<dbReference type="GO" id="GO:0005739">
    <property type="term" value="C:mitochondrion"/>
    <property type="evidence" value="ECO:0007669"/>
    <property type="project" value="UniProtKB-SubCell"/>
</dbReference>
<dbReference type="PROSITE" id="PS51375">
    <property type="entry name" value="PPR"/>
    <property type="match status" value="1"/>
</dbReference>
<dbReference type="EMBL" id="OX365923">
    <property type="protein sequence ID" value="CAI4046244.1"/>
    <property type="molecule type" value="Genomic_DNA"/>
</dbReference>
<proteinExistence type="predicted"/>
<evidence type="ECO:0008006" key="5">
    <source>
        <dbReference type="Google" id="ProtNLM"/>
    </source>
</evidence>
<evidence type="ECO:0000313" key="4">
    <source>
        <dbReference type="Proteomes" id="UP001162090"/>
    </source>
</evidence>
<sequence length="966" mass="112702">MKRCAPAILKTYNYKKGLWNSGVPDRIRKLLRDKSTSPLCSHDERNLVSFFMTRENMPLKSAGTALTKRTTTAIATTTSATTTFERQYLIKYLYRHQAHGNVIKIAQNFLYTTIDSRRLLRQDVSLPELKKFLLSLLILQRGVQLDQAMADVISQFLLTQKPMVVDLINSVFSKMVTMNMHEEAVYKWVKWMKLVNGHCQFTNYMENRIVLRNFLSFMRRSDVHPDYISYLKAIQLTQGPALASQFATTLIFLLTYIRNFSLAEDVWNYKCEHSLPIIDSDLTCILKTYCHMQNFSLVPQTYYKYPDAQHDQNQFDYLLIAHSKLHNWDALQSQFNALFGVGKLPSIQHYGILMYTMARIGELDSVNKLYTQLLRRGMIPTYVVLQSLLYAHYKVGDFAACFSQYELFKKYDIVPSTATHTIMLKVYRGLNDLDGAFRVLKRLSEDPSVEITEGHFSLLIQMCSKSTNYLIAQELFNLMKDHYSIQHTGKSVASLMDVYIESNKAAEAIVLFEKYSKDLSWRDGLISVYNKAIKAYISSKRSSKCEEIFHKITDLNLAVDSEFYKMMISFLVELNRDYDTALSIIDQLIKHPVIKVDATHFEIIMEAYDKIGYRDGIINLYKLMSQNKVAANSKILYFILKAVAKKSLQNDGEVKESIKMVEEIMENASNGTLDVTYNKLHPSVMAWPMRMVVKHDSPQRALELYNRYNELFFKKHDWVSNNNKFVMMRSLLVLLAQIEQWKDFETLFIKYMDRVENIENLPSSTTPNIKLKSLFSGLFPYKVSQLVAMNKINELPLLWKKLQEKGFILDNMSWNSTVDALFKDSRTISYGLKIVDDTLIHGHDLIHKFRLLTKLSQDTTHSSDKSWPTLEMKEKDPYKFQPKLYLQSDTYRSIVKQLDTYLNGIDDITELETRIRDFITNYKYFMKDYLLKPRDNISKWEQIEMRHSSYFKELRKVKKVLPASNF</sequence>
<evidence type="ECO:0000256" key="2">
    <source>
        <dbReference type="PROSITE-ProRule" id="PRU00708"/>
    </source>
</evidence>
<gene>
    <name evidence="3" type="primary">SUVC12G1230</name>
    <name evidence="3" type="ORF">SUVC_12G1230</name>
</gene>
<feature type="repeat" description="PPR" evidence="2">
    <location>
        <begin position="346"/>
        <end position="380"/>
    </location>
</feature>
<dbReference type="InterPro" id="IPR011990">
    <property type="entry name" value="TPR-like_helical_dom_sf"/>
</dbReference>
<dbReference type="PANTHER" id="PTHR47939:SF11">
    <property type="entry name" value="TETRATRICOPEPTIDE-LIKE HELICAL DOMAIN SUPERFAMILY"/>
    <property type="match status" value="1"/>
</dbReference>
<accession>A0AA35J2B9</accession>
<dbReference type="InterPro" id="IPR002885">
    <property type="entry name" value="PPR_rpt"/>
</dbReference>
<reference evidence="3" key="1">
    <citation type="submission" date="2022-10" db="EMBL/GenBank/DDBJ databases">
        <authorList>
            <person name="Byrne P K."/>
        </authorList>
    </citation>
    <scope>NUCLEOTIDE SEQUENCE</scope>
    <source>
        <strain evidence="3">CBS7001</strain>
    </source>
</reference>
<dbReference type="PANTHER" id="PTHR47939">
    <property type="entry name" value="MEMBRANE-ASSOCIATED SALT-INDUCIBLE PROTEIN-LIKE"/>
    <property type="match status" value="1"/>
</dbReference>